<keyword evidence="3 10" id="KW-0963">Cytoplasm</keyword>
<evidence type="ECO:0000256" key="8">
    <source>
        <dbReference type="ARBA" id="ARBA00058590"/>
    </source>
</evidence>
<dbReference type="PIRSF" id="PIRSF002583">
    <property type="entry name" value="Hsp90"/>
    <property type="match status" value="1"/>
</dbReference>
<dbReference type="RefSeq" id="WP_104738512.1">
    <property type="nucleotide sequence ID" value="NZ_BMHR01000009.1"/>
</dbReference>
<comment type="similarity">
    <text evidence="2 10">Belongs to the heat shock protein 90 family.</text>
</comment>
<dbReference type="GO" id="GO:0051082">
    <property type="term" value="F:unfolded protein binding"/>
    <property type="evidence" value="ECO:0007669"/>
    <property type="project" value="UniProtKB-UniRule"/>
</dbReference>
<evidence type="ECO:0000256" key="3">
    <source>
        <dbReference type="ARBA" id="ARBA00022490"/>
    </source>
</evidence>
<dbReference type="GO" id="GO:0140662">
    <property type="term" value="F:ATP-dependent protein folding chaperone"/>
    <property type="evidence" value="ECO:0007669"/>
    <property type="project" value="InterPro"/>
</dbReference>
<evidence type="ECO:0000256" key="6">
    <source>
        <dbReference type="ARBA" id="ARBA00023016"/>
    </source>
</evidence>
<dbReference type="Gene3D" id="3.30.230.80">
    <property type="match status" value="1"/>
</dbReference>
<dbReference type="OrthoDB" id="9802640at2"/>
<dbReference type="SUPFAM" id="SSF54211">
    <property type="entry name" value="Ribosomal protein S5 domain 2-like"/>
    <property type="match status" value="1"/>
</dbReference>
<dbReference type="FunFam" id="3.30.230.80:FF:000002">
    <property type="entry name" value="Molecular chaperone HtpG"/>
    <property type="match status" value="1"/>
</dbReference>
<evidence type="ECO:0000256" key="12">
    <source>
        <dbReference type="SAM" id="Coils"/>
    </source>
</evidence>
<evidence type="ECO:0000313" key="15">
    <source>
        <dbReference type="Proteomes" id="UP000243451"/>
    </source>
</evidence>
<keyword evidence="5 10" id="KW-0067">ATP-binding</keyword>
<evidence type="ECO:0000256" key="10">
    <source>
        <dbReference type="HAMAP-Rule" id="MF_00505"/>
    </source>
</evidence>
<protein>
    <recommendedName>
        <fullName evidence="9 10">Chaperone protein HtpG</fullName>
    </recommendedName>
    <alternativeName>
        <fullName evidence="10">Heat shock protein HtpG</fullName>
    </alternativeName>
    <alternativeName>
        <fullName evidence="10">High temperature protein G</fullName>
    </alternativeName>
</protein>
<dbReference type="Gene3D" id="1.20.120.790">
    <property type="entry name" value="Heat shock protein 90, C-terminal domain"/>
    <property type="match status" value="1"/>
</dbReference>
<dbReference type="PROSITE" id="PS00298">
    <property type="entry name" value="HSP90"/>
    <property type="match status" value="1"/>
</dbReference>
<comment type="subcellular location">
    <subcellularLocation>
        <location evidence="1 10">Cytoplasm</location>
    </subcellularLocation>
</comment>
<dbReference type="InterPro" id="IPR001404">
    <property type="entry name" value="Hsp90_fam"/>
</dbReference>
<dbReference type="InterPro" id="IPR019805">
    <property type="entry name" value="Heat_shock_protein_90_CS"/>
</dbReference>
<dbReference type="InterPro" id="IPR020568">
    <property type="entry name" value="Ribosomal_Su5_D2-typ_SF"/>
</dbReference>
<dbReference type="InterPro" id="IPR020575">
    <property type="entry name" value="Hsp90_N"/>
</dbReference>
<feature type="coiled-coil region" evidence="12">
    <location>
        <begin position="496"/>
        <end position="528"/>
    </location>
</feature>
<dbReference type="Gene3D" id="3.30.565.10">
    <property type="entry name" value="Histidine kinase-like ATPase, C-terminal domain"/>
    <property type="match status" value="1"/>
</dbReference>
<keyword evidence="7 10" id="KW-0143">Chaperone</keyword>
<name>A0A2P4EUQ6_9GAMM</name>
<dbReference type="Pfam" id="PF00183">
    <property type="entry name" value="HSP90"/>
    <property type="match status" value="1"/>
</dbReference>
<feature type="binding site" evidence="11">
    <location>
        <position position="177"/>
    </location>
    <ligand>
        <name>ATP</name>
        <dbReference type="ChEBI" id="CHEBI:30616"/>
    </ligand>
</feature>
<sequence length="634" mass="71808">MTVDAHKETLGFQTEVKQLLHLMIHSMYSNKEIFLRELISNASDASDKLRFEAIATPALLENQPDLRIRISADPAANTLTIEDNGIGMSRQEVIDHLGTIAKSGTAAFMQQLTGDQKKDSQLIGQFGVGFYSAFIVADKVEVFTRRAGLPAEEGVHWESAGEGEFSIATIEKPERGTRIVLHLKAAESEFADGFRLRNVVTKYSDHISLPIELPKQHHGEEKDAPTEPEWESVNRASALWTRGRTEVSDDEYKEFYKHVAHDFEDPLSWSHNKVEGKLEYTSLLYVPGRAPFDLYQREAPRGLKLYVQRVFIMDDAEQFLPLYLRFIKGVVDSNDLSLNVSREILQKDPAIDSMKSALTKRVLDMLEKMAKKEPEQYATFWKAFGSVMKEGPAEDFGNREKIAGLLRFASTAQTDDSEVVSLDAYLERMVEGQDKIYYLTGERYAQVKNSPHLEIFRKKGIEVLLLTDRIDEWLMSHLSEYKGKQFVDVARGDLDLGKLEGEEDKQEQEKAAQEKADLVKRIQEVLKDDLQEVRVSHRLTDSPAVLVINEDDMGLQMRRILEATGQKAPESKPILEINPAHPLLDRLDGEQDEERFGDLSRILFDQAALAAGESLNDPAAYVRRLNALLVELSR</sequence>
<keyword evidence="12" id="KW-0175">Coiled coil</keyword>
<keyword evidence="6 10" id="KW-0346">Stress response</keyword>
<feature type="binding site" evidence="11">
    <location>
        <begin position="125"/>
        <end position="130"/>
    </location>
    <ligand>
        <name>ATP</name>
        <dbReference type="ChEBI" id="CHEBI:30616"/>
    </ligand>
</feature>
<dbReference type="SMART" id="SM00387">
    <property type="entry name" value="HATPase_c"/>
    <property type="match status" value="1"/>
</dbReference>
<feature type="binding site" evidence="11">
    <location>
        <position position="37"/>
    </location>
    <ligand>
        <name>ATP</name>
        <dbReference type="ChEBI" id="CHEBI:30616"/>
    </ligand>
</feature>
<evidence type="ECO:0000256" key="9">
    <source>
        <dbReference type="ARBA" id="ARBA00070675"/>
    </source>
</evidence>
<evidence type="ECO:0000256" key="7">
    <source>
        <dbReference type="ARBA" id="ARBA00023186"/>
    </source>
</evidence>
<keyword evidence="4 10" id="KW-0547">Nucleotide-binding</keyword>
<comment type="caution">
    <text evidence="14">The sequence shown here is derived from an EMBL/GenBank/DDBJ whole genome shotgun (WGS) entry which is preliminary data.</text>
</comment>
<dbReference type="AlphaFoldDB" id="A0A2P4EUQ6"/>
<proteinExistence type="inferred from homology"/>
<gene>
    <name evidence="10" type="primary">htpG</name>
    <name evidence="14" type="ORF">C1949_10915</name>
</gene>
<dbReference type="FunFam" id="3.30.565.10:FF:000009">
    <property type="entry name" value="Molecular chaperone HtpG"/>
    <property type="match status" value="1"/>
</dbReference>
<dbReference type="NCBIfam" id="NF003555">
    <property type="entry name" value="PRK05218.1"/>
    <property type="match status" value="1"/>
</dbReference>
<dbReference type="SUPFAM" id="SSF55874">
    <property type="entry name" value="ATPase domain of HSP90 chaperone/DNA topoisomerase II/histidine kinase"/>
    <property type="match status" value="1"/>
</dbReference>
<evidence type="ECO:0000313" key="14">
    <source>
        <dbReference type="EMBL" id="POB03194.1"/>
    </source>
</evidence>
<feature type="binding site" evidence="11">
    <location>
        <position position="41"/>
    </location>
    <ligand>
        <name>ATP</name>
        <dbReference type="ChEBI" id="CHEBI:30616"/>
    </ligand>
</feature>
<dbReference type="GO" id="GO:0016887">
    <property type="term" value="F:ATP hydrolysis activity"/>
    <property type="evidence" value="ECO:0007669"/>
    <property type="project" value="InterPro"/>
</dbReference>
<feature type="binding site" evidence="11">
    <location>
        <position position="342"/>
    </location>
    <ligand>
        <name>ATP</name>
        <dbReference type="ChEBI" id="CHEBI:30616"/>
    </ligand>
</feature>
<feature type="binding site" evidence="11">
    <location>
        <position position="88"/>
    </location>
    <ligand>
        <name>ATP</name>
        <dbReference type="ChEBI" id="CHEBI:30616"/>
    </ligand>
</feature>
<feature type="domain" description="Histidine kinase/HSP90-like ATPase" evidence="13">
    <location>
        <begin position="30"/>
        <end position="187"/>
    </location>
</feature>
<dbReference type="GO" id="GO:0005737">
    <property type="term" value="C:cytoplasm"/>
    <property type="evidence" value="ECO:0007669"/>
    <property type="project" value="UniProtKB-SubCell"/>
</dbReference>
<feature type="region of interest" description="C" evidence="10">
    <location>
        <begin position="560"/>
        <end position="634"/>
    </location>
</feature>
<dbReference type="InterPro" id="IPR037196">
    <property type="entry name" value="HSP90_C"/>
</dbReference>
<dbReference type="Proteomes" id="UP000243451">
    <property type="component" value="Unassembled WGS sequence"/>
</dbReference>
<evidence type="ECO:0000256" key="4">
    <source>
        <dbReference type="ARBA" id="ARBA00022741"/>
    </source>
</evidence>
<dbReference type="Pfam" id="PF13589">
    <property type="entry name" value="HATPase_c_3"/>
    <property type="match status" value="1"/>
</dbReference>
<evidence type="ECO:0000256" key="1">
    <source>
        <dbReference type="ARBA" id="ARBA00004496"/>
    </source>
</evidence>
<dbReference type="SUPFAM" id="SSF110942">
    <property type="entry name" value="HSP90 C-terminal domain"/>
    <property type="match status" value="1"/>
</dbReference>
<dbReference type="InterPro" id="IPR036890">
    <property type="entry name" value="HATPase_C_sf"/>
</dbReference>
<dbReference type="GO" id="GO:0005524">
    <property type="term" value="F:ATP binding"/>
    <property type="evidence" value="ECO:0007669"/>
    <property type="project" value="UniProtKB-UniRule"/>
</dbReference>
<keyword evidence="15" id="KW-1185">Reference proteome</keyword>
<feature type="binding site" evidence="11">
    <location>
        <position position="83"/>
    </location>
    <ligand>
        <name>ATP</name>
        <dbReference type="ChEBI" id="CHEBI:30616"/>
    </ligand>
</feature>
<dbReference type="InterPro" id="IPR003594">
    <property type="entry name" value="HATPase_dom"/>
</dbReference>
<dbReference type="CDD" id="cd16927">
    <property type="entry name" value="HATPase_Hsp90-like"/>
    <property type="match status" value="1"/>
</dbReference>
<dbReference type="HAMAP" id="MF_00505">
    <property type="entry name" value="HSP90"/>
    <property type="match status" value="1"/>
</dbReference>
<comment type="caution">
    <text evidence="10">Lacks conserved residue(s) required for the propagation of feature annotation.</text>
</comment>
<dbReference type="PRINTS" id="PR00775">
    <property type="entry name" value="HEATSHOCK90"/>
</dbReference>
<feature type="binding site" evidence="11">
    <location>
        <position position="102"/>
    </location>
    <ligand>
        <name>ATP</name>
        <dbReference type="ChEBI" id="CHEBI:30616"/>
    </ligand>
</feature>
<reference evidence="14 15" key="1">
    <citation type="submission" date="2018-01" db="EMBL/GenBank/DDBJ databases">
        <title>Draft genome of the type strain Pseudomonas oceani DSM 100277 isolated from the deep water in Okinawa trough, northwestern Pacific Ocean.</title>
        <authorList>
            <person name="Gomila M."/>
            <person name="Mulet M."/>
            <person name="Garcia-Valdes E."/>
            <person name="Lalucat J."/>
        </authorList>
    </citation>
    <scope>NUCLEOTIDE SEQUENCE [LARGE SCALE GENOMIC DNA]</scope>
    <source>
        <strain evidence="14 15">DSM 100277</strain>
    </source>
</reference>
<evidence type="ECO:0000259" key="13">
    <source>
        <dbReference type="SMART" id="SM00387"/>
    </source>
</evidence>
<dbReference type="PANTHER" id="PTHR11528">
    <property type="entry name" value="HEAT SHOCK PROTEIN 90 FAMILY MEMBER"/>
    <property type="match status" value="1"/>
</dbReference>
<evidence type="ECO:0000256" key="2">
    <source>
        <dbReference type="ARBA" id="ARBA00008239"/>
    </source>
</evidence>
<comment type="subunit">
    <text evidence="10">Homodimer.</text>
</comment>
<evidence type="ECO:0000256" key="11">
    <source>
        <dbReference type="PIRSR" id="PIRSR002583-1"/>
    </source>
</evidence>
<feature type="region of interest" description="A; substrate-binding" evidence="10">
    <location>
        <begin position="1"/>
        <end position="342"/>
    </location>
</feature>
<dbReference type="EMBL" id="PPSK01000009">
    <property type="protein sequence ID" value="POB03194.1"/>
    <property type="molecule type" value="Genomic_DNA"/>
</dbReference>
<feature type="binding site" evidence="11">
    <location>
        <begin position="103"/>
        <end position="104"/>
    </location>
    <ligand>
        <name>ATP</name>
        <dbReference type="ChEBI" id="CHEBI:30616"/>
    </ligand>
</feature>
<evidence type="ECO:0000256" key="5">
    <source>
        <dbReference type="ARBA" id="ARBA00022840"/>
    </source>
</evidence>
<organism evidence="14 15">
    <name type="scientific">Halopseudomonas oceani</name>
    <dbReference type="NCBI Taxonomy" id="1708783"/>
    <lineage>
        <taxon>Bacteria</taxon>
        <taxon>Pseudomonadati</taxon>
        <taxon>Pseudomonadota</taxon>
        <taxon>Gammaproteobacteria</taxon>
        <taxon>Pseudomonadales</taxon>
        <taxon>Pseudomonadaceae</taxon>
        <taxon>Halopseudomonas</taxon>
    </lineage>
</organism>
<comment type="function">
    <text evidence="8 10">Molecular chaperone. Has ATPase activity.</text>
</comment>
<dbReference type="Gene3D" id="3.40.50.11260">
    <property type="match status" value="1"/>
</dbReference>
<accession>A0A2P4EUQ6</accession>